<organism evidence="2 3">
    <name type="scientific">Paenibacillus lautus</name>
    <name type="common">Bacillus lautus</name>
    <dbReference type="NCBI Taxonomy" id="1401"/>
    <lineage>
        <taxon>Bacteria</taxon>
        <taxon>Bacillati</taxon>
        <taxon>Bacillota</taxon>
        <taxon>Bacilli</taxon>
        <taxon>Bacillales</taxon>
        <taxon>Paenibacillaceae</taxon>
        <taxon>Paenibacillus</taxon>
    </lineage>
</organism>
<dbReference type="STRING" id="1401.BK123_05830"/>
<dbReference type="EMBL" id="MRTF01000002">
    <property type="protein sequence ID" value="OME94649.1"/>
    <property type="molecule type" value="Genomic_DNA"/>
</dbReference>
<dbReference type="PANTHER" id="PTHR14859">
    <property type="entry name" value="CALCOFLUOR WHITE HYPERSENSITIVE PROTEIN PRECURSOR"/>
    <property type="match status" value="1"/>
</dbReference>
<dbReference type="GO" id="GO:0003824">
    <property type="term" value="F:catalytic activity"/>
    <property type="evidence" value="ECO:0007669"/>
    <property type="project" value="InterPro"/>
</dbReference>
<accession>A0A1R1B5F2</accession>
<evidence type="ECO:0000259" key="1">
    <source>
        <dbReference type="Pfam" id="PF03372"/>
    </source>
</evidence>
<dbReference type="InterPro" id="IPR051916">
    <property type="entry name" value="GPI-anchor_lipid_remodeler"/>
</dbReference>
<dbReference type="Gene3D" id="3.60.10.10">
    <property type="entry name" value="Endonuclease/exonuclease/phosphatase"/>
    <property type="match status" value="1"/>
</dbReference>
<dbReference type="InterPro" id="IPR036691">
    <property type="entry name" value="Endo/exonu/phosph_ase_sf"/>
</dbReference>
<dbReference type="OrthoDB" id="155529at2"/>
<name>A0A1R1B5F2_PAELA</name>
<dbReference type="GO" id="GO:0016020">
    <property type="term" value="C:membrane"/>
    <property type="evidence" value="ECO:0007669"/>
    <property type="project" value="GOC"/>
</dbReference>
<evidence type="ECO:0000313" key="2">
    <source>
        <dbReference type="EMBL" id="OME94649.1"/>
    </source>
</evidence>
<dbReference type="PANTHER" id="PTHR14859:SF15">
    <property type="entry name" value="ENDONUCLEASE_EXONUCLEASE_PHOSPHATASE DOMAIN-CONTAINING PROTEIN"/>
    <property type="match status" value="1"/>
</dbReference>
<reference evidence="2 3" key="1">
    <citation type="submission" date="2016-11" db="EMBL/GenBank/DDBJ databases">
        <title>Paenibacillus species isolates.</title>
        <authorList>
            <person name="Beno S.M."/>
        </authorList>
    </citation>
    <scope>NUCLEOTIDE SEQUENCE [LARGE SCALE GENOMIC DNA]</scope>
    <source>
        <strain evidence="2 3">FSL F4-0100</strain>
    </source>
</reference>
<dbReference type="Pfam" id="PF03372">
    <property type="entry name" value="Exo_endo_phos"/>
    <property type="match status" value="1"/>
</dbReference>
<dbReference type="InterPro" id="IPR005135">
    <property type="entry name" value="Endo/exonuclease/phosphatase"/>
</dbReference>
<comment type="caution">
    <text evidence="2">The sequence shown here is derived from an EMBL/GenBank/DDBJ whole genome shotgun (WGS) entry which is preliminary data.</text>
</comment>
<dbReference type="GO" id="GO:0006506">
    <property type="term" value="P:GPI anchor biosynthetic process"/>
    <property type="evidence" value="ECO:0007669"/>
    <property type="project" value="TreeGrafter"/>
</dbReference>
<dbReference type="SUPFAM" id="SSF56219">
    <property type="entry name" value="DNase I-like"/>
    <property type="match status" value="1"/>
</dbReference>
<dbReference type="Proteomes" id="UP000187074">
    <property type="component" value="Unassembled WGS sequence"/>
</dbReference>
<proteinExistence type="predicted"/>
<evidence type="ECO:0000313" key="3">
    <source>
        <dbReference type="Proteomes" id="UP000187074"/>
    </source>
</evidence>
<dbReference type="AlphaFoldDB" id="A0A1R1B5F2"/>
<gene>
    <name evidence="2" type="ORF">BK123_05830</name>
</gene>
<feature type="domain" description="Endonuclease/exonuclease/phosphatase" evidence="1">
    <location>
        <begin position="17"/>
        <end position="224"/>
    </location>
</feature>
<sequence length="234" mass="26862">MEKVIHMDNNINLKVMSYSIRHGKGLDGKASLSRIAEVITKVQPDIVALQGVDRFLPRSGFRDQLKRLAKQLGMHACFSPSVNLIIFQYGNAILSRYPIISKEIQYIGGSKERRSILMVKLQINEDVVTVVNTHLGVHMRERIKQNPILWSVLEKLEQPTILAGDFNMEMDDPFMKRLNARWKKVTLQNNLPTMENGKEIDHIFVNMPTELATARVIPYDASDHYPVIAELRWQ</sequence>
<protein>
    <recommendedName>
        <fullName evidence="1">Endonuclease/exonuclease/phosphatase domain-containing protein</fullName>
    </recommendedName>
</protein>